<dbReference type="Proteomes" id="UP000315017">
    <property type="component" value="Chromosome"/>
</dbReference>
<dbReference type="KEGG" id="aagg:ETAA8_13370"/>
<evidence type="ECO:0000313" key="2">
    <source>
        <dbReference type="EMBL" id="QDU26261.1"/>
    </source>
</evidence>
<dbReference type="RefSeq" id="WP_145086532.1">
    <property type="nucleotide sequence ID" value="NZ_CP036274.1"/>
</dbReference>
<dbReference type="AlphaFoldDB" id="A0A517Y7P6"/>
<name>A0A517Y7P6_9BACT</name>
<accession>A0A517Y7P6</accession>
<feature type="region of interest" description="Disordered" evidence="1">
    <location>
        <begin position="142"/>
        <end position="169"/>
    </location>
</feature>
<dbReference type="EMBL" id="CP036274">
    <property type="protein sequence ID" value="QDU26261.1"/>
    <property type="molecule type" value="Genomic_DNA"/>
</dbReference>
<protein>
    <submittedName>
        <fullName evidence="2">Uncharacterized protein</fullName>
    </submittedName>
</protein>
<gene>
    <name evidence="2" type="ORF">ETAA8_13370</name>
</gene>
<proteinExistence type="predicted"/>
<reference evidence="2 3" key="1">
    <citation type="submission" date="2019-02" db="EMBL/GenBank/DDBJ databases">
        <title>Deep-cultivation of Planctomycetes and their phenomic and genomic characterization uncovers novel biology.</title>
        <authorList>
            <person name="Wiegand S."/>
            <person name="Jogler M."/>
            <person name="Boedeker C."/>
            <person name="Pinto D."/>
            <person name="Vollmers J."/>
            <person name="Rivas-Marin E."/>
            <person name="Kohn T."/>
            <person name="Peeters S.H."/>
            <person name="Heuer A."/>
            <person name="Rast P."/>
            <person name="Oberbeckmann S."/>
            <person name="Bunk B."/>
            <person name="Jeske O."/>
            <person name="Meyerdierks A."/>
            <person name="Storesund J.E."/>
            <person name="Kallscheuer N."/>
            <person name="Luecker S."/>
            <person name="Lage O.M."/>
            <person name="Pohl T."/>
            <person name="Merkel B.J."/>
            <person name="Hornburger P."/>
            <person name="Mueller R.-W."/>
            <person name="Bruemmer F."/>
            <person name="Labrenz M."/>
            <person name="Spormann A.M."/>
            <person name="Op den Camp H."/>
            <person name="Overmann J."/>
            <person name="Amann R."/>
            <person name="Jetten M.S.M."/>
            <person name="Mascher T."/>
            <person name="Medema M.H."/>
            <person name="Devos D.P."/>
            <person name="Kaster A.-K."/>
            <person name="Ovreas L."/>
            <person name="Rohde M."/>
            <person name="Galperin M.Y."/>
            <person name="Jogler C."/>
        </authorList>
    </citation>
    <scope>NUCLEOTIDE SEQUENCE [LARGE SCALE GENOMIC DNA]</scope>
    <source>
        <strain evidence="2 3">ETA_A8</strain>
    </source>
</reference>
<evidence type="ECO:0000313" key="3">
    <source>
        <dbReference type="Proteomes" id="UP000315017"/>
    </source>
</evidence>
<evidence type="ECO:0000256" key="1">
    <source>
        <dbReference type="SAM" id="MobiDB-lite"/>
    </source>
</evidence>
<organism evidence="2 3">
    <name type="scientific">Anatilimnocola aggregata</name>
    <dbReference type="NCBI Taxonomy" id="2528021"/>
    <lineage>
        <taxon>Bacteria</taxon>
        <taxon>Pseudomonadati</taxon>
        <taxon>Planctomycetota</taxon>
        <taxon>Planctomycetia</taxon>
        <taxon>Pirellulales</taxon>
        <taxon>Pirellulaceae</taxon>
        <taxon>Anatilimnocola</taxon>
    </lineage>
</organism>
<keyword evidence="3" id="KW-1185">Reference proteome</keyword>
<sequence length="502" mass="56254">MSAETTTVTTAYGEWIETPSGHELFQRGGPDPLAVHCSQISWRPSWQSDKAFPVQEVAWEVFRVRGGDRRFVPAKPESYVPTATCAGSEMLERVGWPPTSQPPLSVEQRQSYRLNQLLRVRAIYGQQFIQRDGLNTQDLYVRRTGRGGGTETSSLPSHVGKRRDGSGQSWSFTRLTKEGRAAAVNAGIQQPTEAQSIAYGLTAAAFLNPLEDLSAIQIRDIVLSSLFECSRVSTAIASSVTDEVADRLLNRIDQHSGDTYAHFSSWFGGRKSNLVNSLTAMKGCKKLDRELVNAALLCISWDAYEYSAGCLSAFAHAFMLGLREPMNNSELTMFSAMHLPQSYLGGLPFVLLRERSEVIGPIIRQIWTQPDNRKLHAVLHRLLSTYAEIIATRREADRRFKKCRRPGGMQASELTNAEALDSMASRAARQGDDLQQQLGHLLERRELGCLQCLDSANWEISPTDVLDTKIHLSVRCARHDFGKVYEFLVADLEAELRRYREW</sequence>
<dbReference type="OrthoDB" id="302138at2"/>